<evidence type="ECO:0000313" key="3">
    <source>
        <dbReference type="Proteomes" id="UP000007963"/>
    </source>
</evidence>
<accession>Q0CSG7</accession>
<dbReference type="EMBL" id="CH476597">
    <property type="protein sequence ID" value="EAU36641.1"/>
    <property type="molecule type" value="Genomic_DNA"/>
</dbReference>
<organism evidence="2 3">
    <name type="scientific">Aspergillus terreus (strain NIH 2624 / FGSC A1156)</name>
    <dbReference type="NCBI Taxonomy" id="341663"/>
    <lineage>
        <taxon>Eukaryota</taxon>
        <taxon>Fungi</taxon>
        <taxon>Dikarya</taxon>
        <taxon>Ascomycota</taxon>
        <taxon>Pezizomycotina</taxon>
        <taxon>Eurotiomycetes</taxon>
        <taxon>Eurotiomycetidae</taxon>
        <taxon>Eurotiales</taxon>
        <taxon>Aspergillaceae</taxon>
        <taxon>Aspergillus</taxon>
        <taxon>Aspergillus subgen. Circumdati</taxon>
    </lineage>
</organism>
<evidence type="ECO:0000256" key="1">
    <source>
        <dbReference type="SAM" id="MobiDB-lite"/>
    </source>
</evidence>
<feature type="compositionally biased region" description="Polar residues" evidence="1">
    <location>
        <begin position="74"/>
        <end position="88"/>
    </location>
</feature>
<dbReference type="RefSeq" id="XP_001212545.1">
    <property type="nucleotide sequence ID" value="XM_001212545.1"/>
</dbReference>
<reference evidence="3" key="1">
    <citation type="submission" date="2005-09" db="EMBL/GenBank/DDBJ databases">
        <title>Annotation of the Aspergillus terreus NIH2624 genome.</title>
        <authorList>
            <person name="Birren B.W."/>
            <person name="Lander E.S."/>
            <person name="Galagan J.E."/>
            <person name="Nusbaum C."/>
            <person name="Devon K."/>
            <person name="Henn M."/>
            <person name="Ma L.-J."/>
            <person name="Jaffe D.B."/>
            <person name="Butler J."/>
            <person name="Alvarez P."/>
            <person name="Gnerre S."/>
            <person name="Grabherr M."/>
            <person name="Kleber M."/>
            <person name="Mauceli E.W."/>
            <person name="Brockman W."/>
            <person name="Rounsley S."/>
            <person name="Young S.K."/>
            <person name="LaButti K."/>
            <person name="Pushparaj V."/>
            <person name="DeCaprio D."/>
            <person name="Crawford M."/>
            <person name="Koehrsen M."/>
            <person name="Engels R."/>
            <person name="Montgomery P."/>
            <person name="Pearson M."/>
            <person name="Howarth C."/>
            <person name="Larson L."/>
            <person name="Luoma S."/>
            <person name="White J."/>
            <person name="Alvarado L."/>
            <person name="Kodira C.D."/>
            <person name="Zeng Q."/>
            <person name="Oleary S."/>
            <person name="Yandava C."/>
            <person name="Denning D.W."/>
            <person name="Nierman W.C."/>
            <person name="Milne T."/>
            <person name="Madden K."/>
        </authorList>
    </citation>
    <scope>NUCLEOTIDE SEQUENCE [LARGE SCALE GENOMIC DNA]</scope>
    <source>
        <strain evidence="3">NIH 2624 / FGSC A1156</strain>
    </source>
</reference>
<dbReference type="AlphaFoldDB" id="Q0CSG7"/>
<dbReference type="eggNOG" id="KOG3519">
    <property type="taxonomic scope" value="Eukaryota"/>
</dbReference>
<dbReference type="Gene3D" id="1.20.900.10">
    <property type="entry name" value="Dbl homology (DH) domain"/>
    <property type="match status" value="1"/>
</dbReference>
<dbReference type="GeneID" id="4317913"/>
<dbReference type="HOGENOM" id="CLU_010210_1_0_1"/>
<dbReference type="VEuPathDB" id="FungiDB:ATEG_03367"/>
<dbReference type="SUPFAM" id="SSF48065">
    <property type="entry name" value="DBL homology domain (DH-domain)"/>
    <property type="match status" value="1"/>
</dbReference>
<dbReference type="OMA" id="WTHIQDD"/>
<protein>
    <recommendedName>
        <fullName evidence="4">DH domain-containing protein</fullName>
    </recommendedName>
</protein>
<evidence type="ECO:0000313" key="2">
    <source>
        <dbReference type="EMBL" id="EAU36641.1"/>
    </source>
</evidence>
<feature type="region of interest" description="Disordered" evidence="1">
    <location>
        <begin position="67"/>
        <end position="106"/>
    </location>
</feature>
<dbReference type="OrthoDB" id="8059989at2759"/>
<feature type="region of interest" description="Disordered" evidence="1">
    <location>
        <begin position="376"/>
        <end position="401"/>
    </location>
</feature>
<name>Q0CSG7_ASPTN</name>
<dbReference type="STRING" id="341663.Q0CSG7"/>
<dbReference type="Proteomes" id="UP000007963">
    <property type="component" value="Unassembled WGS sequence"/>
</dbReference>
<evidence type="ECO:0008006" key="4">
    <source>
        <dbReference type="Google" id="ProtNLM"/>
    </source>
</evidence>
<feature type="region of interest" description="Disordered" evidence="1">
    <location>
        <begin position="672"/>
        <end position="729"/>
    </location>
</feature>
<proteinExistence type="predicted"/>
<feature type="compositionally biased region" description="Basic and acidic residues" evidence="1">
    <location>
        <begin position="703"/>
        <end position="725"/>
    </location>
</feature>
<sequence length="802" mass="90373">MASIHSPSSADGPKEETTEPNSYSISESELKSGILEPAEPSARQLVFRRWVNSFRLKRNRPSRQPVKIVEGWSDGSQEGNHSSPNLATESPLPEPEWRLSGQSSNLETVKTTTMSITSRSMIMSGGTNRSTNHSVKSEFRESMDSSTPQRRSIDVEAHSRAINRCYVVRELITTEAEYVFGLKALTDVLYLFSSRTEIHYNLQSIRAVHEKFLANVRKISPSISIDDKEIQLPHRAENHDPSTTQTSFKVLRYKSLRTRTFGSTTNRRSHPLTVETEEALEIALETQKLSTSFELYEQFYCNYDQLTEDLDMLRQLVPNWPVFNQGVEALSKSVASIETKALTENKAMSLNDMIIKSGFGGSSQCCVSSQQCLRQPSHENSYPKNQPPWKNDRPTKPGKSYTHIQSIPSETQTLVQCAVHDIYRQLGPMCLCGVLHVTYRLSGQITGKYMVCVLFKSHLLLAKPDYDKAKLRGVACLYICDTKMDTLSNGRGLCCQGSLFSWKLSIQYRDDDFEIVLSASSANDEKKWQTEFIRSTALTLDLPKPVAFELKGYTFLILDLTPLNRVHNPDALLLRTPSVHSATPPRLDPNLEYVIIKKTHCPNQLNRTSRIDEAKPLSSPAYVLTSRRNDRIRLEKLIACIYTKEYLNYPGMVLTRNEMLFGPGSLMRRLSLRPGHKRSSSSGLPLTKPRTDDGHGVQRSKLKKGDPPDGKGREISERYPKDNQETGHSQWEFTLGSSRRKKIPILGNWAASSPNIAALKVETKTEYRSESPSPKAAFLSMFSSMSLRLPKRNIRGALHSAG</sequence>
<gene>
    <name evidence="2" type="ORF">ATEG_03367</name>
</gene>
<feature type="region of interest" description="Disordered" evidence="1">
    <location>
        <begin position="1"/>
        <end position="38"/>
    </location>
</feature>
<dbReference type="InterPro" id="IPR035899">
    <property type="entry name" value="DBL_dom_sf"/>
</dbReference>